<keyword evidence="2" id="KW-1185">Reference proteome</keyword>
<name>A0A561V785_9PSEU</name>
<proteinExistence type="predicted"/>
<protein>
    <submittedName>
        <fullName evidence="1">Transcriptional regulator</fullName>
    </submittedName>
</protein>
<dbReference type="Gene3D" id="1.10.10.10">
    <property type="entry name" value="Winged helix-like DNA-binding domain superfamily/Winged helix DNA-binding domain"/>
    <property type="match status" value="1"/>
</dbReference>
<dbReference type="OrthoDB" id="3399802at2"/>
<dbReference type="EMBL" id="VIWX01000001">
    <property type="protein sequence ID" value="TWG07487.1"/>
    <property type="molecule type" value="Genomic_DNA"/>
</dbReference>
<gene>
    <name evidence="1" type="ORF">FHU35_11103</name>
</gene>
<dbReference type="RefSeq" id="WP_145735611.1">
    <property type="nucleotide sequence ID" value="NZ_VIWX01000001.1"/>
</dbReference>
<accession>A0A561V785</accession>
<dbReference type="InterPro" id="IPR036388">
    <property type="entry name" value="WH-like_DNA-bd_sf"/>
</dbReference>
<dbReference type="InterPro" id="IPR036390">
    <property type="entry name" value="WH_DNA-bd_sf"/>
</dbReference>
<dbReference type="Pfam" id="PF12840">
    <property type="entry name" value="HTH_20"/>
    <property type="match status" value="1"/>
</dbReference>
<sequence>MPSRNTRPQDGTGRRGDIVRALRTAARPLPIAEIADQLQVHPNTVRFHMDALVANGQVEPVSPEHRTPGRPPRLFQAVAGMNPTGPRHYRLLAEVLVDAIAAEPDRADRAVEAGSAWGRKHGTATGAHDSGQAVDDLVALLDDIGFAPERETDRESGGAPQISLRNCPFLEFAATEPQITCAIHLGLMRGAVGAEESPITVERLEPFAAPDRCVVHLATAERD</sequence>
<dbReference type="Proteomes" id="UP000316184">
    <property type="component" value="Unassembled WGS sequence"/>
</dbReference>
<evidence type="ECO:0000313" key="1">
    <source>
        <dbReference type="EMBL" id="TWG07487.1"/>
    </source>
</evidence>
<dbReference type="AlphaFoldDB" id="A0A561V785"/>
<reference evidence="1 2" key="1">
    <citation type="submission" date="2019-06" db="EMBL/GenBank/DDBJ databases">
        <title>Sequencing the genomes of 1000 actinobacteria strains.</title>
        <authorList>
            <person name="Klenk H.-P."/>
        </authorList>
    </citation>
    <scope>NUCLEOTIDE SEQUENCE [LARGE SCALE GENOMIC DNA]</scope>
    <source>
        <strain evidence="1 2">DSM 46699</strain>
    </source>
</reference>
<comment type="caution">
    <text evidence="1">The sequence shown here is derived from an EMBL/GenBank/DDBJ whole genome shotgun (WGS) entry which is preliminary data.</text>
</comment>
<evidence type="ECO:0000313" key="2">
    <source>
        <dbReference type="Proteomes" id="UP000316184"/>
    </source>
</evidence>
<organism evidence="1 2">
    <name type="scientific">Saccharopolyspora dendranthemae</name>
    <dbReference type="NCBI Taxonomy" id="1181886"/>
    <lineage>
        <taxon>Bacteria</taxon>
        <taxon>Bacillati</taxon>
        <taxon>Actinomycetota</taxon>
        <taxon>Actinomycetes</taxon>
        <taxon>Pseudonocardiales</taxon>
        <taxon>Pseudonocardiaceae</taxon>
        <taxon>Saccharopolyspora</taxon>
    </lineage>
</organism>
<dbReference type="SUPFAM" id="SSF46785">
    <property type="entry name" value="Winged helix' DNA-binding domain"/>
    <property type="match status" value="1"/>
</dbReference>